<sequence length="402" mass="48536">MSIEQSFTRRHVDLEFVINERKLLTKKEFELTLPNSNYDNYVKEFYRRKIAKFYERNCNTQWFIEKFFSDSFSKDKILERYHNFSQKVESDFLVLDSKSEFTRRFNEVDKKYIFLERIPPNYSEDDVCELLRPFKEIKKLELSKSNYNTVFDREAVITLFPDSDLLLCKEKVEELCTKGILVQPFELGDEIIIKSAWVDCRDKDSANLRKIFTILNKNYKTNIAYECDNDDKFITFLRHVFLYCYYCSRHFETEIEMIRKCGDYHVRDDRVQRRVFDRKQKIITMERDFGYLKMDSPETELEKYIIKVTDSVFRCDLCHKTFEQLVYVKKHIKNKHEELYSDIEQGIVRFNSFLGRIDINLLNYFDGIDNNYLPTFCVHEEEGNAVKYDLKRLFSGDIKISK</sequence>
<dbReference type="InterPro" id="IPR025239">
    <property type="entry name" value="DUF4187"/>
</dbReference>
<evidence type="ECO:0000313" key="3">
    <source>
        <dbReference type="EMBL" id="ELA47397.1"/>
    </source>
</evidence>
<organism evidence="3 4">
    <name type="scientific">Vavraia culicis (isolate floridensis)</name>
    <name type="common">Microsporidian parasite</name>
    <dbReference type="NCBI Taxonomy" id="948595"/>
    <lineage>
        <taxon>Eukaryota</taxon>
        <taxon>Fungi</taxon>
        <taxon>Fungi incertae sedis</taxon>
        <taxon>Microsporidia</taxon>
        <taxon>Pleistophoridae</taxon>
        <taxon>Vavraia</taxon>
    </lineage>
</organism>
<dbReference type="STRING" id="948595.L2GVP0"/>
<dbReference type="InterPro" id="IPR007042">
    <property type="entry name" value="SERRATE/Ars2_C"/>
</dbReference>
<name>L2GVP0_VAVCU</name>
<dbReference type="InParanoid" id="L2GVP0"/>
<reference evidence="4" key="1">
    <citation type="submission" date="2011-03" db="EMBL/GenBank/DDBJ databases">
        <title>The genome sequence of Vavraia culicis strain floridensis.</title>
        <authorList>
            <consortium name="The Broad Institute Genome Sequencing Platform"/>
            <person name="Cuomo C."/>
            <person name="Becnel J."/>
            <person name="Sanscrainte N."/>
            <person name="Young S.K."/>
            <person name="Zeng Q."/>
            <person name="Gargeya S."/>
            <person name="Fitzgerald M."/>
            <person name="Haas B."/>
            <person name="Abouelleil A."/>
            <person name="Alvarado L."/>
            <person name="Arachchi H.M."/>
            <person name="Berlin A."/>
            <person name="Chapman S.B."/>
            <person name="Gearin G."/>
            <person name="Goldberg J."/>
            <person name="Griggs A."/>
            <person name="Gujja S."/>
            <person name="Hansen M."/>
            <person name="Heiman D."/>
            <person name="Howarth C."/>
            <person name="Larimer J."/>
            <person name="Lui A."/>
            <person name="MacDonald P.J.P."/>
            <person name="McCowen C."/>
            <person name="Montmayeur A."/>
            <person name="Murphy C."/>
            <person name="Neiman D."/>
            <person name="Pearson M."/>
            <person name="Priest M."/>
            <person name="Roberts A."/>
            <person name="Saif S."/>
            <person name="Shea T."/>
            <person name="Sisk P."/>
            <person name="Stolte C."/>
            <person name="Sykes S."/>
            <person name="Wortman J."/>
            <person name="Nusbaum C."/>
            <person name="Birren B."/>
        </authorList>
    </citation>
    <scope>NUCLEOTIDE SEQUENCE [LARGE SCALE GENOMIC DNA]</scope>
    <source>
        <strain evidence="4">floridensis</strain>
    </source>
</reference>
<dbReference type="Proteomes" id="UP000011081">
    <property type="component" value="Unassembled WGS sequence"/>
</dbReference>
<evidence type="ECO:0000256" key="1">
    <source>
        <dbReference type="PROSITE-ProRule" id="PRU00042"/>
    </source>
</evidence>
<gene>
    <name evidence="3" type="ORF">VCUG_01166</name>
</gene>
<dbReference type="VEuPathDB" id="MicrosporidiaDB:VCUG_01166"/>
<feature type="domain" description="C2H2-type" evidence="2">
    <location>
        <begin position="313"/>
        <end position="341"/>
    </location>
</feature>
<dbReference type="PROSITE" id="PS50157">
    <property type="entry name" value="ZINC_FINGER_C2H2_2"/>
    <property type="match status" value="1"/>
</dbReference>
<dbReference type="AlphaFoldDB" id="L2GVP0"/>
<dbReference type="GeneID" id="19879047"/>
<dbReference type="SMART" id="SM01173">
    <property type="entry name" value="DUF4187"/>
    <property type="match status" value="1"/>
</dbReference>
<dbReference type="GO" id="GO:0008270">
    <property type="term" value="F:zinc ion binding"/>
    <property type="evidence" value="ECO:0007669"/>
    <property type="project" value="UniProtKB-KW"/>
</dbReference>
<dbReference type="RefSeq" id="XP_008074184.1">
    <property type="nucleotide sequence ID" value="XM_008075993.1"/>
</dbReference>
<keyword evidence="4" id="KW-1185">Reference proteome</keyword>
<evidence type="ECO:0000259" key="2">
    <source>
        <dbReference type="PROSITE" id="PS50157"/>
    </source>
</evidence>
<dbReference type="OMA" id="KHENDIN"/>
<dbReference type="OrthoDB" id="2195485at2759"/>
<evidence type="ECO:0000313" key="4">
    <source>
        <dbReference type="Proteomes" id="UP000011081"/>
    </source>
</evidence>
<dbReference type="HOGENOM" id="CLU_056565_0_0_1"/>
<keyword evidence="1" id="KW-0479">Metal-binding</keyword>
<dbReference type="EMBL" id="GL877419">
    <property type="protein sequence ID" value="ELA47397.1"/>
    <property type="molecule type" value="Genomic_DNA"/>
</dbReference>
<proteinExistence type="predicted"/>
<protein>
    <recommendedName>
        <fullName evidence="2">C2H2-type domain-containing protein</fullName>
    </recommendedName>
</protein>
<dbReference type="InterPro" id="IPR013087">
    <property type="entry name" value="Znf_C2H2_type"/>
</dbReference>
<dbReference type="Pfam" id="PF04959">
    <property type="entry name" value="ARS2"/>
    <property type="match status" value="1"/>
</dbReference>
<keyword evidence="1" id="KW-0863">Zinc-finger</keyword>
<dbReference type="PROSITE" id="PS00028">
    <property type="entry name" value="ZINC_FINGER_C2H2_1"/>
    <property type="match status" value="1"/>
</dbReference>
<accession>L2GVP0</accession>
<keyword evidence="1" id="KW-0862">Zinc</keyword>